<evidence type="ECO:0000259" key="2">
    <source>
        <dbReference type="Pfam" id="PF11740"/>
    </source>
</evidence>
<dbReference type="InterPro" id="IPR021104">
    <property type="entry name" value="KfrA_DNA-bd_N"/>
</dbReference>
<dbReference type="AlphaFoldDB" id="A0A4P7LU67"/>
<evidence type="ECO:0000313" key="4">
    <source>
        <dbReference type="Proteomes" id="UP000295294"/>
    </source>
</evidence>
<dbReference type="Proteomes" id="UP000295294">
    <property type="component" value="Plasmid unnamed2"/>
</dbReference>
<organism evidence="3 4">
    <name type="scientific">Cupriavidus oxalaticus</name>
    <dbReference type="NCBI Taxonomy" id="96344"/>
    <lineage>
        <taxon>Bacteria</taxon>
        <taxon>Pseudomonadati</taxon>
        <taxon>Pseudomonadota</taxon>
        <taxon>Betaproteobacteria</taxon>
        <taxon>Burkholderiales</taxon>
        <taxon>Burkholderiaceae</taxon>
        <taxon>Cupriavidus</taxon>
    </lineage>
</organism>
<keyword evidence="3" id="KW-0614">Plasmid</keyword>
<dbReference type="EMBL" id="CP038637">
    <property type="protein sequence ID" value="QBY56011.1"/>
    <property type="molecule type" value="Genomic_DNA"/>
</dbReference>
<sequence length="355" mass="40628">MPPLESPELQLLDHVQRIKERFPGRSGYRDQIRELARELFFTFGQRPSAQRVVSLLADNGRSPSMSTAQEEINSFWETLRQTSRIRIQRPDVPEILLDHLSQVASDVWQAAVAQSEATTKEVREQAVRQVMDITEQRDQLQAQSDELAARNATLLEENEQLLKKVAELDQAVVAEKAVRSAAEASAAEWKAEFENTQQLRRQEAELAAQALNGVRQQVEQLMNEQRRLLAVADDFKQAALRDRLALESSERRVAEALGRCESLLAAKEAAEGQQQRLAGQNEQLQRDLAQARSDRDSLMQTTAVEMAKLRTAITEMEAEYQRQTLLVRRGVSARNRAIKRAWRYRRSHRPRVQRE</sequence>
<proteinExistence type="predicted"/>
<feature type="coiled-coil region" evidence="1">
    <location>
        <begin position="204"/>
        <end position="231"/>
    </location>
</feature>
<accession>A0A4P7LU67</accession>
<reference evidence="3 4" key="1">
    <citation type="submission" date="2019-03" db="EMBL/GenBank/DDBJ databases">
        <title>Efficiently degradation of phenoxyalkanoic acid herbicides by Cupriavidus oxalaticus strain X32.</title>
        <authorList>
            <person name="Sheng X."/>
        </authorList>
    </citation>
    <scope>NUCLEOTIDE SEQUENCE [LARGE SCALE GENOMIC DNA]</scope>
    <source>
        <strain evidence="3 4">X32</strain>
        <plasmid evidence="3 4">unnamed2</plasmid>
    </source>
</reference>
<keyword evidence="3" id="KW-0238">DNA-binding</keyword>
<dbReference type="OrthoDB" id="9071733at2"/>
<protein>
    <submittedName>
        <fullName evidence="3">DNA-binding protein</fullName>
    </submittedName>
</protein>
<feature type="domain" description="KfrA N-terminal DNA-binding" evidence="2">
    <location>
        <begin position="30"/>
        <end position="149"/>
    </location>
</feature>
<dbReference type="KEGG" id="cox:E0W60_33685"/>
<geneLocation type="plasmid" evidence="3">
    <name>unnamed2</name>
</geneLocation>
<keyword evidence="1" id="KW-0175">Coiled coil</keyword>
<dbReference type="Pfam" id="PF11740">
    <property type="entry name" value="KfrA_N"/>
    <property type="match status" value="1"/>
</dbReference>
<dbReference type="RefSeq" id="WP_135707182.1">
    <property type="nucleotide sequence ID" value="NZ_CP038637.1"/>
</dbReference>
<feature type="coiled-coil region" evidence="1">
    <location>
        <begin position="267"/>
        <end position="326"/>
    </location>
</feature>
<evidence type="ECO:0000313" key="3">
    <source>
        <dbReference type="EMBL" id="QBY56011.1"/>
    </source>
</evidence>
<gene>
    <name evidence="3" type="ORF">E0W60_33685</name>
</gene>
<dbReference type="GO" id="GO:0003677">
    <property type="term" value="F:DNA binding"/>
    <property type="evidence" value="ECO:0007669"/>
    <property type="project" value="UniProtKB-KW"/>
</dbReference>
<evidence type="ECO:0000256" key="1">
    <source>
        <dbReference type="SAM" id="Coils"/>
    </source>
</evidence>
<feature type="coiled-coil region" evidence="1">
    <location>
        <begin position="123"/>
        <end position="171"/>
    </location>
</feature>
<name>A0A4P7LU67_9BURK</name>